<evidence type="ECO:0000313" key="6">
    <source>
        <dbReference type="Proteomes" id="UP001230188"/>
    </source>
</evidence>
<evidence type="ECO:0000313" key="5">
    <source>
        <dbReference type="EMBL" id="KAJ8612535.1"/>
    </source>
</evidence>
<dbReference type="GO" id="GO:0005736">
    <property type="term" value="C:RNA polymerase I complex"/>
    <property type="evidence" value="ECO:0007669"/>
    <property type="project" value="TreeGrafter"/>
</dbReference>
<evidence type="ECO:0000256" key="1">
    <source>
        <dbReference type="ARBA" id="ARBA00022478"/>
    </source>
</evidence>
<protein>
    <recommendedName>
        <fullName evidence="4">DNA-directed RNA polymerase RBP11-like dimerisation domain-containing protein</fullName>
    </recommendedName>
</protein>
<dbReference type="GO" id="GO:0005666">
    <property type="term" value="C:RNA polymerase III complex"/>
    <property type="evidence" value="ECO:0007669"/>
    <property type="project" value="TreeGrafter"/>
</dbReference>
<evidence type="ECO:0000256" key="2">
    <source>
        <dbReference type="ARBA" id="ARBA00023163"/>
    </source>
</evidence>
<dbReference type="PANTHER" id="PTHR13946:SF28">
    <property type="entry name" value="DNA-DIRECTED RNA POLYMERASES I AND III SUBUNIT RPAC2"/>
    <property type="match status" value="1"/>
</dbReference>
<dbReference type="AlphaFoldDB" id="A0AAD7UMC4"/>
<dbReference type="Proteomes" id="UP001230188">
    <property type="component" value="Unassembled WGS sequence"/>
</dbReference>
<keyword evidence="2" id="KW-0804">Transcription</keyword>
<sequence>MADEKSLRILGQPDNERERTFIFRDEDHTLGNALRHVLMKNKDTDFSGYSVPHPSEPFMHVRLQTTGAPAVRIMDEGLSNLGQICDHLTAQLEAQGATASWPTGGETTS</sequence>
<dbReference type="GO" id="GO:0003899">
    <property type="term" value="F:DNA-directed RNA polymerase activity"/>
    <property type="evidence" value="ECO:0007669"/>
    <property type="project" value="InterPro"/>
</dbReference>
<dbReference type="CDD" id="cd07029">
    <property type="entry name" value="RNAP_I_III_AC19"/>
    <property type="match status" value="1"/>
</dbReference>
<dbReference type="EMBL" id="JAQMWT010000047">
    <property type="protein sequence ID" value="KAJ8612535.1"/>
    <property type="molecule type" value="Genomic_DNA"/>
</dbReference>
<organism evidence="5 6">
    <name type="scientific">Chrysophaeum taylorii</name>
    <dbReference type="NCBI Taxonomy" id="2483200"/>
    <lineage>
        <taxon>Eukaryota</taxon>
        <taxon>Sar</taxon>
        <taxon>Stramenopiles</taxon>
        <taxon>Ochrophyta</taxon>
        <taxon>Pelagophyceae</taxon>
        <taxon>Pelagomonadales</taxon>
        <taxon>Pelagomonadaceae</taxon>
        <taxon>Chrysophaeum</taxon>
    </lineage>
</organism>
<comment type="caution">
    <text evidence="5">The sequence shown here is derived from an EMBL/GenBank/DDBJ whole genome shotgun (WGS) entry which is preliminary data.</text>
</comment>
<dbReference type="GO" id="GO:0046983">
    <property type="term" value="F:protein dimerization activity"/>
    <property type="evidence" value="ECO:0007669"/>
    <property type="project" value="InterPro"/>
</dbReference>
<dbReference type="InterPro" id="IPR033898">
    <property type="entry name" value="RNAP_AC19"/>
</dbReference>
<dbReference type="HAMAP" id="MF_00261">
    <property type="entry name" value="RNApol_arch_Rpo11"/>
    <property type="match status" value="1"/>
</dbReference>
<evidence type="ECO:0000256" key="3">
    <source>
        <dbReference type="ARBA" id="ARBA00025751"/>
    </source>
</evidence>
<accession>A0AAD7UMC4</accession>
<keyword evidence="6" id="KW-1185">Reference proteome</keyword>
<dbReference type="PANTHER" id="PTHR13946">
    <property type="entry name" value="DNA-DIRECTED RNA POLYMERASE I,II,III"/>
    <property type="match status" value="1"/>
</dbReference>
<keyword evidence="1" id="KW-0240">DNA-directed RNA polymerase</keyword>
<reference evidence="5" key="1">
    <citation type="submission" date="2023-01" db="EMBL/GenBank/DDBJ databases">
        <title>Metagenome sequencing of chrysophaentin producing Chrysophaeum taylorii.</title>
        <authorList>
            <person name="Davison J."/>
            <person name="Bewley C."/>
        </authorList>
    </citation>
    <scope>NUCLEOTIDE SEQUENCE</scope>
    <source>
        <strain evidence="5">NIES-1699</strain>
    </source>
</reference>
<dbReference type="GO" id="GO:0006383">
    <property type="term" value="P:transcription by RNA polymerase III"/>
    <property type="evidence" value="ECO:0007669"/>
    <property type="project" value="TreeGrafter"/>
</dbReference>
<comment type="similarity">
    <text evidence="3">Belongs to the archaeal Rpo11/eukaryotic RPB11/RPC19 RNA polymerase subunit family.</text>
</comment>
<proteinExistence type="inferred from homology"/>
<dbReference type="InterPro" id="IPR022905">
    <property type="entry name" value="Rpo11-like"/>
</dbReference>
<dbReference type="GO" id="GO:0006362">
    <property type="term" value="P:transcription elongation by RNA polymerase I"/>
    <property type="evidence" value="ECO:0007669"/>
    <property type="project" value="TreeGrafter"/>
</dbReference>
<dbReference type="SUPFAM" id="SSF55257">
    <property type="entry name" value="RBP11-like subunits of RNA polymerase"/>
    <property type="match status" value="1"/>
</dbReference>
<dbReference type="Pfam" id="PF13656">
    <property type="entry name" value="RNA_pol_L_2"/>
    <property type="match status" value="1"/>
</dbReference>
<dbReference type="InterPro" id="IPR036603">
    <property type="entry name" value="RBP11-like"/>
</dbReference>
<name>A0AAD7UMC4_9STRA</name>
<evidence type="ECO:0000259" key="4">
    <source>
        <dbReference type="Pfam" id="PF13656"/>
    </source>
</evidence>
<feature type="domain" description="DNA-directed RNA polymerase RBP11-like dimerisation" evidence="4">
    <location>
        <begin position="19"/>
        <end position="89"/>
    </location>
</feature>
<dbReference type="InterPro" id="IPR009025">
    <property type="entry name" value="RBP11-like_dimer"/>
</dbReference>
<dbReference type="Gene3D" id="3.30.1360.10">
    <property type="entry name" value="RNA polymerase, RBP11-like subunit"/>
    <property type="match status" value="1"/>
</dbReference>
<gene>
    <name evidence="5" type="ORF">CTAYLR_003704</name>
</gene>